<dbReference type="InterPro" id="IPR007867">
    <property type="entry name" value="GMC_OxRtase_C"/>
</dbReference>
<comment type="similarity">
    <text evidence="1">Belongs to the GMC oxidoreductase family.</text>
</comment>
<dbReference type="Gene3D" id="3.30.560.10">
    <property type="entry name" value="Glucose Oxidase, domain 3"/>
    <property type="match status" value="1"/>
</dbReference>
<dbReference type="Proteomes" id="UP001305779">
    <property type="component" value="Unassembled WGS sequence"/>
</dbReference>
<dbReference type="SUPFAM" id="SSF54373">
    <property type="entry name" value="FAD-linked reductases, C-terminal domain"/>
    <property type="match status" value="1"/>
</dbReference>
<proteinExistence type="inferred from homology"/>
<dbReference type="PIRSF" id="PIRSF000137">
    <property type="entry name" value="Alcohol_oxidase"/>
    <property type="match status" value="1"/>
</dbReference>
<gene>
    <name evidence="4" type="ORF">PRZ48_003281</name>
</gene>
<dbReference type="PANTHER" id="PTHR11552:SF115">
    <property type="entry name" value="DEHYDROGENASE XPTC-RELATED"/>
    <property type="match status" value="1"/>
</dbReference>
<dbReference type="PROSITE" id="PS00624">
    <property type="entry name" value="GMC_OXRED_2"/>
    <property type="match status" value="1"/>
</dbReference>
<dbReference type="EMBL" id="JAXOVC010000002">
    <property type="protein sequence ID" value="KAK4505318.1"/>
    <property type="molecule type" value="Genomic_DNA"/>
</dbReference>
<dbReference type="InterPro" id="IPR036188">
    <property type="entry name" value="FAD/NAD-bd_sf"/>
</dbReference>
<evidence type="ECO:0000259" key="3">
    <source>
        <dbReference type="PROSITE" id="PS00624"/>
    </source>
</evidence>
<dbReference type="SUPFAM" id="SSF51905">
    <property type="entry name" value="FAD/NAD(P)-binding domain"/>
    <property type="match status" value="1"/>
</dbReference>
<dbReference type="InterPro" id="IPR000172">
    <property type="entry name" value="GMC_OxRdtase_N"/>
</dbReference>
<dbReference type="Gene3D" id="3.50.50.60">
    <property type="entry name" value="FAD/NAD(P)-binding domain"/>
    <property type="match status" value="1"/>
</dbReference>
<evidence type="ECO:0000256" key="1">
    <source>
        <dbReference type="ARBA" id="ARBA00010790"/>
    </source>
</evidence>
<sequence length="623" mass="66700">MLSPLSRLVGAYLICAAVCDAKLCRGPHDLKSGYDYVVVGGGASGLVVANRLTEDPEINVLIIELGDLDDGSPGTLVPGLQTPQKYWHTYTSVPQKGLNNRTSQLYTGEVVGGGTVVNGMFFNRGSALDYDAWDELGNPGWGWKDLLPYFKKSETYSPATPEIQAQYPASPDLQPHGTQGPVGSSYAPFSFDQIENWFNGWASLGVLVNPQSNAGLAVGAIHSSLSLAQPNVSRSSASDAYFKGDPSRRANFHLLTGHRAVKVMFEDMTAVGVEYAARNTSQTSHVKASREVIVAAGTARSPQLLQLSGIGPRQLLTGLGIPLLKELPGVGFNFQDQPSYYIPVNLTKWSGPIPDWVDPTADAYHEEYAKQQLAAYYSERQGAYTIPYQAGSDVAFLPFKNLTKQYSKYIKQAKTVDISGLSPPGTDPSLISGHKAQVDILLKHYASEDTASLESTFNGSPLVIIVALKPLSRGSILINSTDPAADPQVDFGTFTHPTDLDVLVASLKKIRDLLISPAMQELGAVEISPGPSVQSDADIVVALKNGTLSSWQHPVGTLAMMPEELGGVLDPQLRVHGIDGLRVVDASMMPLIPASHTSSTVYAVAEKAADLITASQSKVRHSA</sequence>
<organism evidence="4 5">
    <name type="scientific">Zasmidium cellare</name>
    <name type="common">Wine cellar mold</name>
    <name type="synonym">Racodium cellare</name>
    <dbReference type="NCBI Taxonomy" id="395010"/>
    <lineage>
        <taxon>Eukaryota</taxon>
        <taxon>Fungi</taxon>
        <taxon>Dikarya</taxon>
        <taxon>Ascomycota</taxon>
        <taxon>Pezizomycotina</taxon>
        <taxon>Dothideomycetes</taxon>
        <taxon>Dothideomycetidae</taxon>
        <taxon>Mycosphaerellales</taxon>
        <taxon>Mycosphaerellaceae</taxon>
        <taxon>Zasmidium</taxon>
    </lineage>
</organism>
<evidence type="ECO:0000313" key="5">
    <source>
        <dbReference type="Proteomes" id="UP001305779"/>
    </source>
</evidence>
<dbReference type="InterPro" id="IPR012132">
    <property type="entry name" value="GMC_OxRdtase"/>
</dbReference>
<dbReference type="PANTHER" id="PTHR11552">
    <property type="entry name" value="GLUCOSE-METHANOL-CHOLINE GMC OXIDOREDUCTASE"/>
    <property type="match status" value="1"/>
</dbReference>
<protein>
    <recommendedName>
        <fullName evidence="3">Glucose-methanol-choline oxidoreductase N-terminal domain-containing protein</fullName>
    </recommendedName>
</protein>
<feature type="chain" id="PRO_5045947496" description="Glucose-methanol-choline oxidoreductase N-terminal domain-containing protein" evidence="2">
    <location>
        <begin position="22"/>
        <end position="623"/>
    </location>
</feature>
<evidence type="ECO:0000313" key="4">
    <source>
        <dbReference type="EMBL" id="KAK4505318.1"/>
    </source>
</evidence>
<name>A0ABR0EW68_ZASCE</name>
<accession>A0ABR0EW68</accession>
<keyword evidence="5" id="KW-1185">Reference proteome</keyword>
<comment type="caution">
    <text evidence="4">The sequence shown here is derived from an EMBL/GenBank/DDBJ whole genome shotgun (WGS) entry which is preliminary data.</text>
</comment>
<reference evidence="4 5" key="1">
    <citation type="journal article" date="2023" name="G3 (Bethesda)">
        <title>A chromosome-level genome assembly of Zasmidium syzygii isolated from banana leaves.</title>
        <authorList>
            <person name="van Westerhoven A.C."/>
            <person name="Mehrabi R."/>
            <person name="Talebi R."/>
            <person name="Steentjes M.B.F."/>
            <person name="Corcolon B."/>
            <person name="Chong P.A."/>
            <person name="Kema G.H.J."/>
            <person name="Seidl M.F."/>
        </authorList>
    </citation>
    <scope>NUCLEOTIDE SEQUENCE [LARGE SCALE GENOMIC DNA]</scope>
    <source>
        <strain evidence="4 5">P124</strain>
    </source>
</reference>
<dbReference type="Pfam" id="PF05199">
    <property type="entry name" value="GMC_oxred_C"/>
    <property type="match status" value="1"/>
</dbReference>
<evidence type="ECO:0000256" key="2">
    <source>
        <dbReference type="SAM" id="SignalP"/>
    </source>
</evidence>
<feature type="domain" description="Glucose-methanol-choline oxidoreductase N-terminal" evidence="3">
    <location>
        <begin position="297"/>
        <end position="311"/>
    </location>
</feature>
<feature type="signal peptide" evidence="2">
    <location>
        <begin position="1"/>
        <end position="21"/>
    </location>
</feature>
<keyword evidence="2" id="KW-0732">Signal</keyword>
<dbReference type="Pfam" id="PF00732">
    <property type="entry name" value="GMC_oxred_N"/>
    <property type="match status" value="1"/>
</dbReference>